<name>A0A127PWE4_9BURK</name>
<feature type="domain" description="TnsA endonuclease N-terminal" evidence="2">
    <location>
        <begin position="8"/>
        <end position="92"/>
    </location>
</feature>
<feature type="domain" description="TnsA endonuclease C-terminal" evidence="1">
    <location>
        <begin position="94"/>
        <end position="168"/>
    </location>
</feature>
<keyword evidence="3" id="KW-0540">Nuclease</keyword>
<dbReference type="GO" id="GO:0003676">
    <property type="term" value="F:nucleic acid binding"/>
    <property type="evidence" value="ECO:0007669"/>
    <property type="project" value="InterPro"/>
</dbReference>
<dbReference type="EMBL" id="CP013235">
    <property type="protein sequence ID" value="AMP12034.1"/>
    <property type="molecule type" value="Genomic_DNA"/>
</dbReference>
<dbReference type="InterPro" id="IPR014832">
    <property type="entry name" value="TnsA_C"/>
</dbReference>
<dbReference type="PATRIC" id="fig|279058.17.peg.4714"/>
<evidence type="ECO:0000313" key="3">
    <source>
        <dbReference type="EMBL" id="AMP12034.1"/>
    </source>
</evidence>
<protein>
    <submittedName>
        <fullName evidence="3">TnsA endonuclease C terminal family protein</fullName>
    </submittedName>
</protein>
<dbReference type="Proteomes" id="UP000071778">
    <property type="component" value="Chromosome"/>
</dbReference>
<evidence type="ECO:0000259" key="1">
    <source>
        <dbReference type="Pfam" id="PF08721"/>
    </source>
</evidence>
<sequence length="185" mass="22124">MVLEFDLNVQQFEVQPVQIDWSDSEGQPRRYTPDVLVEYRRDIVPAKNFRPMLCEVKYREDLREEWAEIRPKLKAGFKYAKQHGWRFKIFTEEEIRTPYLDNARFLLTYMRQELNEVHAELLLGRLSEMREADPNSLGSAVFRDRWARAELLPALWHLIANRRIGTDLGLPLTMFSRIWSKDIVR</sequence>
<organism evidence="3 4">
    <name type="scientific">Collimonas arenae</name>
    <dbReference type="NCBI Taxonomy" id="279058"/>
    <lineage>
        <taxon>Bacteria</taxon>
        <taxon>Pseudomonadati</taxon>
        <taxon>Pseudomonadota</taxon>
        <taxon>Betaproteobacteria</taxon>
        <taxon>Burkholderiales</taxon>
        <taxon>Oxalobacteraceae</taxon>
        <taxon>Collimonas</taxon>
    </lineage>
</organism>
<gene>
    <name evidence="3" type="ORF">CAter282_4374</name>
</gene>
<dbReference type="AlphaFoldDB" id="A0A127PWE4"/>
<evidence type="ECO:0000313" key="4">
    <source>
        <dbReference type="Proteomes" id="UP000071778"/>
    </source>
</evidence>
<dbReference type="GO" id="GO:0004519">
    <property type="term" value="F:endonuclease activity"/>
    <property type="evidence" value="ECO:0007669"/>
    <property type="project" value="UniProtKB-KW"/>
</dbReference>
<accession>A0A127PWE4</accession>
<dbReference type="Pfam" id="PF08721">
    <property type="entry name" value="Tn7_Tnp_TnsA_C"/>
    <property type="match status" value="1"/>
</dbReference>
<evidence type="ECO:0000259" key="2">
    <source>
        <dbReference type="Pfam" id="PF08722"/>
    </source>
</evidence>
<keyword evidence="4" id="KW-1185">Reference proteome</keyword>
<dbReference type="InterPro" id="IPR011856">
    <property type="entry name" value="tRNA_endonuc-like_dom_sf"/>
</dbReference>
<dbReference type="InterPro" id="IPR014833">
    <property type="entry name" value="TnsA_N"/>
</dbReference>
<dbReference type="Pfam" id="PF08722">
    <property type="entry name" value="Tn7_TnsA-like_N"/>
    <property type="match status" value="1"/>
</dbReference>
<proteinExistence type="predicted"/>
<reference evidence="3 4" key="1">
    <citation type="submission" date="2015-11" db="EMBL/GenBank/DDBJ databases">
        <title>Exploring the genomic traits of fungus-feeding bacterial genus Collimonas.</title>
        <authorList>
            <person name="Song C."/>
            <person name="Schmidt R."/>
            <person name="de Jager V."/>
            <person name="Krzyzanowska D."/>
            <person name="Jongedijk E."/>
            <person name="Cankar K."/>
            <person name="Beekwilder J."/>
            <person name="van Veen A."/>
            <person name="de Boer W."/>
            <person name="van Veen J.A."/>
            <person name="Garbeva P."/>
        </authorList>
    </citation>
    <scope>NUCLEOTIDE SEQUENCE [LARGE SCALE GENOMIC DNA]</scope>
    <source>
        <strain evidence="3 4">Ter282</strain>
    </source>
</reference>
<dbReference type="Gene3D" id="3.40.1350.10">
    <property type="match status" value="1"/>
</dbReference>
<keyword evidence="3" id="KW-0378">Hydrolase</keyword>
<keyword evidence="3" id="KW-0255">Endonuclease</keyword>